<dbReference type="SUPFAM" id="SSF51064">
    <property type="entry name" value="Head domain of nucleotide exchange factor GrpE"/>
    <property type="match status" value="1"/>
</dbReference>
<dbReference type="PRINTS" id="PR00773">
    <property type="entry name" value="GRPEPROTEIN"/>
</dbReference>
<name>A0A3M9MZA0_9BACT</name>
<dbReference type="HAMAP" id="MF_01151">
    <property type="entry name" value="GrpE"/>
    <property type="match status" value="1"/>
</dbReference>
<protein>
    <recommendedName>
        <fullName evidence="3 4">Protein GrpE</fullName>
    </recommendedName>
    <alternativeName>
        <fullName evidence="3">HSP-70 cofactor</fullName>
    </alternativeName>
</protein>
<dbReference type="Gene3D" id="3.90.20.20">
    <property type="match status" value="1"/>
</dbReference>
<evidence type="ECO:0000256" key="4">
    <source>
        <dbReference type="RuleBase" id="RU000639"/>
    </source>
</evidence>
<reference evidence="7 8" key="1">
    <citation type="submission" date="2018-11" db="EMBL/GenBank/DDBJ databases">
        <title>Rufibacter latericius sp. nov., isolated from water in Baiyang Lake.</title>
        <authorList>
            <person name="Yang Y."/>
        </authorList>
    </citation>
    <scope>NUCLEOTIDE SEQUENCE [LARGE SCALE GENOMIC DNA]</scope>
    <source>
        <strain evidence="7 8">MCC P1</strain>
    </source>
</reference>
<dbReference type="PANTHER" id="PTHR21237:SF23">
    <property type="entry name" value="GRPE PROTEIN HOMOLOG, MITOCHONDRIAL"/>
    <property type="match status" value="1"/>
</dbReference>
<dbReference type="Gene3D" id="2.30.22.10">
    <property type="entry name" value="Head domain of nucleotide exchange factor GrpE"/>
    <property type="match status" value="1"/>
</dbReference>
<dbReference type="AlphaFoldDB" id="A0A3M9MZA0"/>
<evidence type="ECO:0000256" key="2">
    <source>
        <dbReference type="ARBA" id="ARBA00023186"/>
    </source>
</evidence>
<sequence>MSTAAEQNPQEELENTQPENNAATEAAAEQADTQNLETEAPQASENSTAELDEMRDKYLRLHAEFDNFRRRTSKERLELFKTANQELMVALIPVLDDLERAQTAMKDAQDVNAVREGVELIFNKFISLLQQKGLKAMEAVGQPFDADVHEAITQIPAPSEEMKGKVIDQVEKGYYLNDKVVRFAKVVIGA</sequence>
<dbReference type="InterPro" id="IPR009012">
    <property type="entry name" value="GrpE_head"/>
</dbReference>
<comment type="function">
    <text evidence="3 4">Participates actively in the response to hyperosmotic and heat shock by preventing the aggregation of stress-denatured proteins, in association with DnaK and GrpE. It is the nucleotide exchange factor for DnaK and may function as a thermosensor. Unfolded proteins bind initially to DnaJ; upon interaction with the DnaJ-bound protein, DnaK hydrolyzes its bound ATP, resulting in the formation of a stable complex. GrpE releases ADP from DnaK; ATP binding to DnaK triggers the release of the substrate protein, thus completing the reaction cycle. Several rounds of ATP-dependent interactions between DnaJ, DnaK and GrpE are required for fully efficient folding.</text>
</comment>
<comment type="subunit">
    <text evidence="3">Homodimer.</text>
</comment>
<dbReference type="Proteomes" id="UP000271010">
    <property type="component" value="Unassembled WGS sequence"/>
</dbReference>
<dbReference type="EMBL" id="RJJE01000007">
    <property type="protein sequence ID" value="RNI30879.1"/>
    <property type="molecule type" value="Genomic_DNA"/>
</dbReference>
<dbReference type="Pfam" id="PF01025">
    <property type="entry name" value="GrpE"/>
    <property type="match status" value="1"/>
</dbReference>
<comment type="similarity">
    <text evidence="1 3 5">Belongs to the GrpE family.</text>
</comment>
<dbReference type="InterPro" id="IPR000740">
    <property type="entry name" value="GrpE"/>
</dbReference>
<organism evidence="7 8">
    <name type="scientific">Rufibacter immobilis</name>
    <dbReference type="NCBI Taxonomy" id="1348778"/>
    <lineage>
        <taxon>Bacteria</taxon>
        <taxon>Pseudomonadati</taxon>
        <taxon>Bacteroidota</taxon>
        <taxon>Cytophagia</taxon>
        <taxon>Cytophagales</taxon>
        <taxon>Hymenobacteraceae</taxon>
        <taxon>Rufibacter</taxon>
    </lineage>
</organism>
<comment type="subcellular location">
    <subcellularLocation>
        <location evidence="3">Cytoplasm</location>
    </subcellularLocation>
</comment>
<dbReference type="SUPFAM" id="SSF58014">
    <property type="entry name" value="Coiled-coil domain of nucleotide exchange factor GrpE"/>
    <property type="match status" value="1"/>
</dbReference>
<comment type="caution">
    <text evidence="7">The sequence shown here is derived from an EMBL/GenBank/DDBJ whole genome shotgun (WGS) entry which is preliminary data.</text>
</comment>
<proteinExistence type="inferred from homology"/>
<evidence type="ECO:0000256" key="3">
    <source>
        <dbReference type="HAMAP-Rule" id="MF_01151"/>
    </source>
</evidence>
<evidence type="ECO:0000256" key="6">
    <source>
        <dbReference type="SAM" id="MobiDB-lite"/>
    </source>
</evidence>
<evidence type="ECO:0000256" key="5">
    <source>
        <dbReference type="RuleBase" id="RU004478"/>
    </source>
</evidence>
<evidence type="ECO:0000256" key="1">
    <source>
        <dbReference type="ARBA" id="ARBA00009054"/>
    </source>
</evidence>
<evidence type="ECO:0000313" key="7">
    <source>
        <dbReference type="EMBL" id="RNI30879.1"/>
    </source>
</evidence>
<dbReference type="GO" id="GO:0042803">
    <property type="term" value="F:protein homodimerization activity"/>
    <property type="evidence" value="ECO:0007669"/>
    <property type="project" value="InterPro"/>
</dbReference>
<dbReference type="GO" id="GO:0000774">
    <property type="term" value="F:adenyl-nucleotide exchange factor activity"/>
    <property type="evidence" value="ECO:0007669"/>
    <property type="project" value="InterPro"/>
</dbReference>
<keyword evidence="3 4" id="KW-0346">Stress response</keyword>
<dbReference type="RefSeq" id="WP_123132422.1">
    <property type="nucleotide sequence ID" value="NZ_RJJE01000007.1"/>
</dbReference>
<feature type="region of interest" description="Disordered" evidence="6">
    <location>
        <begin position="1"/>
        <end position="51"/>
    </location>
</feature>
<keyword evidence="3" id="KW-0963">Cytoplasm</keyword>
<dbReference type="GO" id="GO:0051087">
    <property type="term" value="F:protein-folding chaperone binding"/>
    <property type="evidence" value="ECO:0007669"/>
    <property type="project" value="InterPro"/>
</dbReference>
<gene>
    <name evidence="3" type="primary">grpE</name>
    <name evidence="7" type="ORF">EFA69_07175</name>
</gene>
<evidence type="ECO:0000313" key="8">
    <source>
        <dbReference type="Proteomes" id="UP000271010"/>
    </source>
</evidence>
<dbReference type="GO" id="GO:0051082">
    <property type="term" value="F:unfolded protein binding"/>
    <property type="evidence" value="ECO:0007669"/>
    <property type="project" value="TreeGrafter"/>
</dbReference>
<dbReference type="CDD" id="cd00446">
    <property type="entry name" value="GrpE"/>
    <property type="match status" value="1"/>
</dbReference>
<accession>A0A3M9MZA0</accession>
<dbReference type="GO" id="GO:0006457">
    <property type="term" value="P:protein folding"/>
    <property type="evidence" value="ECO:0007669"/>
    <property type="project" value="InterPro"/>
</dbReference>
<dbReference type="PROSITE" id="PS01071">
    <property type="entry name" value="GRPE"/>
    <property type="match status" value="1"/>
</dbReference>
<dbReference type="OrthoDB" id="9812586at2"/>
<dbReference type="PANTHER" id="PTHR21237">
    <property type="entry name" value="GRPE PROTEIN"/>
    <property type="match status" value="1"/>
</dbReference>
<keyword evidence="8" id="KW-1185">Reference proteome</keyword>
<keyword evidence="2 3" id="KW-0143">Chaperone</keyword>
<feature type="compositionally biased region" description="Low complexity" evidence="6">
    <location>
        <begin position="15"/>
        <end position="35"/>
    </location>
</feature>
<dbReference type="GO" id="GO:0005737">
    <property type="term" value="C:cytoplasm"/>
    <property type="evidence" value="ECO:0007669"/>
    <property type="project" value="UniProtKB-SubCell"/>
</dbReference>
<dbReference type="InterPro" id="IPR013805">
    <property type="entry name" value="GrpE_CC"/>
</dbReference>